<keyword evidence="1" id="KW-0812">Transmembrane</keyword>
<dbReference type="PATRIC" id="fig|883113.3.peg.1039"/>
<keyword evidence="1" id="KW-1133">Transmembrane helix</keyword>
<feature type="transmembrane region" description="Helical" evidence="1">
    <location>
        <begin position="58"/>
        <end position="79"/>
    </location>
</feature>
<dbReference type="STRING" id="883113.HMPREF9708_01042"/>
<gene>
    <name evidence="2" type="ORF">HMPREF9708_01042</name>
</gene>
<dbReference type="HOGENOM" id="CLU_071117_1_1_9"/>
<dbReference type="Proteomes" id="UP000006190">
    <property type="component" value="Unassembled WGS sequence"/>
</dbReference>
<feature type="transmembrane region" description="Helical" evidence="1">
    <location>
        <begin position="125"/>
        <end position="140"/>
    </location>
</feature>
<comment type="caution">
    <text evidence="2">The sequence shown here is derived from an EMBL/GenBank/DDBJ whole genome shotgun (WGS) entry which is preliminary data.</text>
</comment>
<dbReference type="InterPro" id="IPR004676">
    <property type="entry name" value="Cd-R_transporter"/>
</dbReference>
<protein>
    <submittedName>
        <fullName evidence="2">Cadmium resistance transporter</fullName>
    </submittedName>
</protein>
<name>H3NJK3_9LACT</name>
<evidence type="ECO:0000256" key="1">
    <source>
        <dbReference type="SAM" id="Phobius"/>
    </source>
</evidence>
<evidence type="ECO:0000313" key="2">
    <source>
        <dbReference type="EMBL" id="EHR36816.1"/>
    </source>
</evidence>
<evidence type="ECO:0000313" key="3">
    <source>
        <dbReference type="Proteomes" id="UP000006190"/>
    </source>
</evidence>
<feature type="transmembrane region" description="Helical" evidence="1">
    <location>
        <begin position="85"/>
        <end position="105"/>
    </location>
</feature>
<feature type="transmembrane region" description="Helical" evidence="1">
    <location>
        <begin position="16"/>
        <end position="34"/>
    </location>
</feature>
<accession>H3NJK3</accession>
<dbReference type="Pfam" id="PF03596">
    <property type="entry name" value="Cad"/>
    <property type="match status" value="1"/>
</dbReference>
<dbReference type="EMBL" id="AGEG01000013">
    <property type="protein sequence ID" value="EHR36816.1"/>
    <property type="molecule type" value="Genomic_DNA"/>
</dbReference>
<sequence>MSLVIAYLVHFVPEDWMIGLLGLIPLYLGIRYLVKGEEEAEEEEIIDQLNARPSNQMFWTVALITIASGGDNLGIYIPYFASIELGQIITAIILFAIFTVSLCWLSQRLARLSFMEETLEKYEQIIVPVVFIGLGTYILWENQTFQALWNLFA</sequence>
<organism evidence="2 3">
    <name type="scientific">Facklamia languida CCUG 37842</name>
    <dbReference type="NCBI Taxonomy" id="883113"/>
    <lineage>
        <taxon>Bacteria</taxon>
        <taxon>Bacillati</taxon>
        <taxon>Bacillota</taxon>
        <taxon>Bacilli</taxon>
        <taxon>Lactobacillales</taxon>
        <taxon>Aerococcaceae</taxon>
        <taxon>Facklamia</taxon>
    </lineage>
</organism>
<dbReference type="AlphaFoldDB" id="H3NJK3"/>
<keyword evidence="3" id="KW-1185">Reference proteome</keyword>
<reference evidence="2 3" key="1">
    <citation type="submission" date="2012-01" db="EMBL/GenBank/DDBJ databases">
        <title>The Genome Sequence of Facklamia languida CCUG 37842.</title>
        <authorList>
            <consortium name="The Broad Institute Genome Sequencing Platform"/>
            <person name="Earl A."/>
            <person name="Ward D."/>
            <person name="Feldgarden M."/>
            <person name="Gevers D."/>
            <person name="Huys G."/>
            <person name="Young S.K."/>
            <person name="Zeng Q."/>
            <person name="Gargeya S."/>
            <person name="Fitzgerald M."/>
            <person name="Haas B."/>
            <person name="Abouelleil A."/>
            <person name="Alvarado L."/>
            <person name="Arachchi H.M."/>
            <person name="Berlin A."/>
            <person name="Chapman S.B."/>
            <person name="Gearin G."/>
            <person name="Goldberg J."/>
            <person name="Griggs A."/>
            <person name="Gujja S."/>
            <person name="Hansen M."/>
            <person name="Heiman D."/>
            <person name="Howarth C."/>
            <person name="Larimer J."/>
            <person name="Lui A."/>
            <person name="MacDonald P.J.P."/>
            <person name="McCowen C."/>
            <person name="Montmayeur A."/>
            <person name="Murphy C."/>
            <person name="Neiman D."/>
            <person name="Pearson M."/>
            <person name="Priest M."/>
            <person name="Roberts A."/>
            <person name="Saif S."/>
            <person name="Shea T."/>
            <person name="Sisk P."/>
            <person name="Stolte C."/>
            <person name="Sykes S."/>
            <person name="Wortman J."/>
            <person name="Nusbaum C."/>
            <person name="Birren B."/>
        </authorList>
    </citation>
    <scope>NUCLEOTIDE SEQUENCE [LARGE SCALE GENOMIC DNA]</scope>
    <source>
        <strain evidence="2 3">CCUG 37842</strain>
    </source>
</reference>
<proteinExistence type="predicted"/>
<keyword evidence="1" id="KW-0472">Membrane</keyword>
<dbReference type="eggNOG" id="COG4300">
    <property type="taxonomic scope" value="Bacteria"/>
</dbReference>